<dbReference type="GeneID" id="25991438"/>
<proteinExistence type="predicted"/>
<dbReference type="GO" id="GO:0030148">
    <property type="term" value="P:sphingolipid biosynthetic process"/>
    <property type="evidence" value="ECO:0007669"/>
    <property type="project" value="TreeGrafter"/>
</dbReference>
<dbReference type="OrthoDB" id="10267115at2759"/>
<dbReference type="SUPFAM" id="SSF51735">
    <property type="entry name" value="NAD(P)-binding Rossmann-fold domains"/>
    <property type="match status" value="1"/>
</dbReference>
<dbReference type="Pfam" id="PF00106">
    <property type="entry name" value="adh_short"/>
    <property type="match status" value="1"/>
</dbReference>
<evidence type="ECO:0000313" key="1">
    <source>
        <dbReference type="EMBL" id="EJT50953.1"/>
    </source>
</evidence>
<dbReference type="VEuPathDB" id="FungiDB:A1Q1_07926"/>
<dbReference type="AlphaFoldDB" id="J5R6I3"/>
<dbReference type="HOGENOM" id="CLU_1273058_0_0_1"/>
<dbReference type="KEGG" id="tasa:A1Q1_07926"/>
<organism evidence="1 2">
    <name type="scientific">Trichosporon asahii var. asahii (strain ATCC 90039 / CBS 2479 / JCM 2466 / KCTC 7840 / NBRC 103889/ NCYC 2677 / UAMH 7654)</name>
    <name type="common">Yeast</name>
    <dbReference type="NCBI Taxonomy" id="1186058"/>
    <lineage>
        <taxon>Eukaryota</taxon>
        <taxon>Fungi</taxon>
        <taxon>Dikarya</taxon>
        <taxon>Basidiomycota</taxon>
        <taxon>Agaricomycotina</taxon>
        <taxon>Tremellomycetes</taxon>
        <taxon>Trichosporonales</taxon>
        <taxon>Trichosporonaceae</taxon>
        <taxon>Trichosporon</taxon>
    </lineage>
</organism>
<comment type="caution">
    <text evidence="1">The sequence shown here is derived from an EMBL/GenBank/DDBJ whole genome shotgun (WGS) entry which is preliminary data.</text>
</comment>
<dbReference type="Proteomes" id="UP000002748">
    <property type="component" value="Unassembled WGS sequence"/>
</dbReference>
<name>J5R6I3_TRIAS</name>
<dbReference type="Gene3D" id="3.40.50.720">
    <property type="entry name" value="NAD(P)-binding Rossmann-like Domain"/>
    <property type="match status" value="1"/>
</dbReference>
<dbReference type="RefSeq" id="XP_014182385.1">
    <property type="nucleotide sequence ID" value="XM_014326910.1"/>
</dbReference>
<reference evidence="1 2" key="1">
    <citation type="journal article" date="2012" name="Eukaryot. Cell">
        <title>Draft genome sequence of CBS 2479, the standard type strain of Trichosporon asahii.</title>
        <authorList>
            <person name="Yang R.Y."/>
            <person name="Li H.T."/>
            <person name="Zhu H."/>
            <person name="Zhou G.P."/>
            <person name="Wang M."/>
            <person name="Wang L."/>
        </authorList>
    </citation>
    <scope>NUCLEOTIDE SEQUENCE [LARGE SCALE GENOMIC DNA]</scope>
    <source>
        <strain evidence="2">ATCC 90039 / CBS 2479 / JCM 2466 / KCTC 7840 / NCYC 2677 / UAMH 7654</strain>
    </source>
</reference>
<sequence length="217" mass="23904">MIAVIIAILAVLISPMFFSKRLDVAGKGFDGTYWVSAWTAHAVTKLWVKNRVSGTLTFVSSFLGYTSFAGYSPYAPGKYALRGLADSLRSELQLYGIKVHLYMPAGILSPGYENEQKTKPAITKKIEEGDTPIAPEKAAGLLIRGIERGEYQITNDLVTDLVRSVSRGPVPSNGPLDYVYGLIAAVGLPIWRRITDAQVRSARPEVYKQLEERGFFN</sequence>
<dbReference type="InterPro" id="IPR036291">
    <property type="entry name" value="NAD(P)-bd_dom_sf"/>
</dbReference>
<dbReference type="EMBL" id="ALBS01000080">
    <property type="protein sequence ID" value="EJT50953.1"/>
    <property type="molecule type" value="Genomic_DNA"/>
</dbReference>
<accession>J5R6I3</accession>
<evidence type="ECO:0000313" key="2">
    <source>
        <dbReference type="Proteomes" id="UP000002748"/>
    </source>
</evidence>
<dbReference type="PANTHER" id="PTHR43550">
    <property type="entry name" value="3-KETODIHYDROSPHINGOSINE REDUCTASE"/>
    <property type="match status" value="1"/>
</dbReference>
<dbReference type="GO" id="GO:0005789">
    <property type="term" value="C:endoplasmic reticulum membrane"/>
    <property type="evidence" value="ECO:0007669"/>
    <property type="project" value="TreeGrafter"/>
</dbReference>
<dbReference type="GO" id="GO:0006666">
    <property type="term" value="P:3-keto-sphinganine metabolic process"/>
    <property type="evidence" value="ECO:0007669"/>
    <property type="project" value="TreeGrafter"/>
</dbReference>
<dbReference type="InterPro" id="IPR002347">
    <property type="entry name" value="SDR_fam"/>
</dbReference>
<dbReference type="PANTHER" id="PTHR43550:SF3">
    <property type="entry name" value="3-KETODIHYDROSPHINGOSINE REDUCTASE"/>
    <property type="match status" value="1"/>
</dbReference>
<protein>
    <submittedName>
        <fullName evidence="1">Oxidoreductase</fullName>
    </submittedName>
</protein>
<dbReference type="GO" id="GO:0047560">
    <property type="term" value="F:3-dehydrosphinganine reductase activity"/>
    <property type="evidence" value="ECO:0007669"/>
    <property type="project" value="TreeGrafter"/>
</dbReference>
<gene>
    <name evidence="1" type="ORF">A1Q1_07926</name>
</gene>